<dbReference type="GO" id="GO:0008745">
    <property type="term" value="F:N-acetylmuramoyl-L-alanine amidase activity"/>
    <property type="evidence" value="ECO:0007669"/>
    <property type="project" value="UniProtKB-EC"/>
</dbReference>
<dbReference type="SMART" id="SM00644">
    <property type="entry name" value="Ami_2"/>
    <property type="match status" value="1"/>
</dbReference>
<dbReference type="Proteomes" id="UP001589867">
    <property type="component" value="Unassembled WGS sequence"/>
</dbReference>
<feature type="signal peptide" evidence="2">
    <location>
        <begin position="1"/>
        <end position="34"/>
    </location>
</feature>
<dbReference type="PANTHER" id="PTHR11022">
    <property type="entry name" value="PEPTIDOGLYCAN RECOGNITION PROTEIN"/>
    <property type="match status" value="1"/>
</dbReference>
<sequence>MHISRRNILRGTVVIGAGSVLPTALLATPASAVAAPTIASCVTWGARNPSSTLTQLSNRPNKIIIHHTATANATTYTQAHAFSLARAIQNYHMDSNGWSDSGHNFTISRGGYIMEGRRTSLSHLTSGNGFVTSAHCPGQNTVGVGIENEGTYTSLLPPTVLWDRLVDLCAYICQQGRFGASQIYGHRDFVATSCPGNAFYARLPELRAAVAAKLTDPPPTAWSTIVDNTSAGFRASASWLTSTYSTARYGADYRYATPVAESDAAYYSATLPEAGTYRLEVWYPANAGYNASTPHVVFAAGGSQTVSVNQQTSGGAWRNLGTFSFNSGAQDIVAVSRWTTGTDYVIADAVRITRV</sequence>
<dbReference type="CDD" id="cd14488">
    <property type="entry name" value="CBM6-CBM35-CBM36_like_2"/>
    <property type="match status" value="1"/>
</dbReference>
<keyword evidence="5" id="KW-0378">Hydrolase</keyword>
<accession>A0ABV6MAS3</accession>
<evidence type="ECO:0000256" key="1">
    <source>
        <dbReference type="ARBA" id="ARBA00007553"/>
    </source>
</evidence>
<evidence type="ECO:0000313" key="5">
    <source>
        <dbReference type="EMBL" id="MFC0531684.1"/>
    </source>
</evidence>
<dbReference type="SMART" id="SM00701">
    <property type="entry name" value="PGRP"/>
    <property type="match status" value="1"/>
</dbReference>
<dbReference type="CDD" id="cd06583">
    <property type="entry name" value="PGRP"/>
    <property type="match status" value="1"/>
</dbReference>
<organism evidence="5 6">
    <name type="scientific">Phytohabitans kaempferiae</name>
    <dbReference type="NCBI Taxonomy" id="1620943"/>
    <lineage>
        <taxon>Bacteria</taxon>
        <taxon>Bacillati</taxon>
        <taxon>Actinomycetota</taxon>
        <taxon>Actinomycetes</taxon>
        <taxon>Micromonosporales</taxon>
        <taxon>Micromonosporaceae</taxon>
    </lineage>
</organism>
<dbReference type="Gene3D" id="2.60.120.260">
    <property type="entry name" value="Galactose-binding domain-like"/>
    <property type="match status" value="1"/>
</dbReference>
<dbReference type="InterPro" id="IPR002502">
    <property type="entry name" value="Amidase_domain"/>
</dbReference>
<evidence type="ECO:0000259" key="4">
    <source>
        <dbReference type="SMART" id="SM00701"/>
    </source>
</evidence>
<feature type="domain" description="Peptidoglycan recognition protein family" evidence="4">
    <location>
        <begin position="36"/>
        <end position="190"/>
    </location>
</feature>
<dbReference type="InterPro" id="IPR033803">
    <property type="entry name" value="CBD-like_Golvesin-Xly"/>
</dbReference>
<dbReference type="InterPro" id="IPR006311">
    <property type="entry name" value="TAT_signal"/>
</dbReference>
<evidence type="ECO:0000313" key="6">
    <source>
        <dbReference type="Proteomes" id="UP001589867"/>
    </source>
</evidence>
<proteinExistence type="inferred from homology"/>
<dbReference type="InterPro" id="IPR015510">
    <property type="entry name" value="PGRP"/>
</dbReference>
<keyword evidence="6" id="KW-1185">Reference proteome</keyword>
<evidence type="ECO:0000256" key="2">
    <source>
        <dbReference type="SAM" id="SignalP"/>
    </source>
</evidence>
<name>A0ABV6MAS3_9ACTN</name>
<comment type="similarity">
    <text evidence="1">Belongs to the N-acetylmuramoyl-L-alanine amidase 2 family.</text>
</comment>
<dbReference type="SUPFAM" id="SSF55846">
    <property type="entry name" value="N-acetylmuramoyl-L-alanine amidase-like"/>
    <property type="match status" value="1"/>
</dbReference>
<protein>
    <submittedName>
        <fullName evidence="5">N-acetylmuramoyl-L-alanine amidase</fullName>
        <ecNumber evidence="5">3.5.1.28</ecNumber>
    </submittedName>
</protein>
<dbReference type="Gene3D" id="3.40.80.10">
    <property type="entry name" value="Peptidoglycan recognition protein-like"/>
    <property type="match status" value="1"/>
</dbReference>
<dbReference type="EC" id="3.5.1.28" evidence="5"/>
<dbReference type="InterPro" id="IPR036505">
    <property type="entry name" value="Amidase/PGRP_sf"/>
</dbReference>
<reference evidence="5 6" key="1">
    <citation type="submission" date="2024-09" db="EMBL/GenBank/DDBJ databases">
        <authorList>
            <person name="Sun Q."/>
            <person name="Mori K."/>
        </authorList>
    </citation>
    <scope>NUCLEOTIDE SEQUENCE [LARGE SCALE GENOMIC DNA]</scope>
    <source>
        <strain evidence="5 6">TBRC 3947</strain>
    </source>
</reference>
<feature type="domain" description="N-acetylmuramoyl-L-alanine amidase" evidence="3">
    <location>
        <begin position="48"/>
        <end position="196"/>
    </location>
</feature>
<dbReference type="PROSITE" id="PS51318">
    <property type="entry name" value="TAT"/>
    <property type="match status" value="1"/>
</dbReference>
<dbReference type="EMBL" id="JBHLUH010000061">
    <property type="protein sequence ID" value="MFC0531684.1"/>
    <property type="molecule type" value="Genomic_DNA"/>
</dbReference>
<dbReference type="Pfam" id="PF01510">
    <property type="entry name" value="Amidase_2"/>
    <property type="match status" value="1"/>
</dbReference>
<dbReference type="RefSeq" id="WP_377256537.1">
    <property type="nucleotide sequence ID" value="NZ_JBHLUH010000061.1"/>
</dbReference>
<dbReference type="InterPro" id="IPR006619">
    <property type="entry name" value="PGRP_domain_met/bac"/>
</dbReference>
<dbReference type="PANTHER" id="PTHR11022:SF41">
    <property type="entry name" value="PEPTIDOGLYCAN-RECOGNITION PROTEIN LC-RELATED"/>
    <property type="match status" value="1"/>
</dbReference>
<gene>
    <name evidence="5" type="ORF">ACFFIA_28960</name>
</gene>
<evidence type="ECO:0000259" key="3">
    <source>
        <dbReference type="SMART" id="SM00644"/>
    </source>
</evidence>
<feature type="chain" id="PRO_5046988057" evidence="2">
    <location>
        <begin position="35"/>
        <end position="355"/>
    </location>
</feature>
<keyword evidence="2" id="KW-0732">Signal</keyword>
<comment type="caution">
    <text evidence="5">The sequence shown here is derived from an EMBL/GenBank/DDBJ whole genome shotgun (WGS) entry which is preliminary data.</text>
</comment>
<dbReference type="Pfam" id="PF25275">
    <property type="entry name" value="Golvesin_C"/>
    <property type="match status" value="1"/>
</dbReference>